<keyword evidence="3" id="KW-0611">Plant defense</keyword>
<gene>
    <name evidence="7" type="ORF">FNV43_RR00216</name>
</gene>
<evidence type="ECO:0000256" key="3">
    <source>
        <dbReference type="ARBA" id="ARBA00022821"/>
    </source>
</evidence>
<dbReference type="SUPFAM" id="SSF52540">
    <property type="entry name" value="P-loop containing nucleoside triphosphate hydrolases"/>
    <property type="match status" value="1"/>
</dbReference>
<dbReference type="InterPro" id="IPR042197">
    <property type="entry name" value="Apaf_helical"/>
</dbReference>
<dbReference type="Pfam" id="PF00931">
    <property type="entry name" value="NB-ARC"/>
    <property type="match status" value="1"/>
</dbReference>
<evidence type="ECO:0000256" key="1">
    <source>
        <dbReference type="ARBA" id="ARBA00022737"/>
    </source>
</evidence>
<dbReference type="Gene3D" id="1.10.10.10">
    <property type="entry name" value="Winged helix-like DNA-binding domain superfamily/Winged helix DNA-binding domain"/>
    <property type="match status" value="1"/>
</dbReference>
<keyword evidence="2" id="KW-0547">Nucleotide-binding</keyword>
<evidence type="ECO:0000256" key="4">
    <source>
        <dbReference type="ARBA" id="ARBA00022840"/>
    </source>
</evidence>
<dbReference type="PANTHER" id="PTHR36766:SF40">
    <property type="entry name" value="DISEASE RESISTANCE PROTEIN RGA3"/>
    <property type="match status" value="1"/>
</dbReference>
<evidence type="ECO:0000256" key="2">
    <source>
        <dbReference type="ARBA" id="ARBA00022741"/>
    </source>
</evidence>
<reference evidence="7" key="1">
    <citation type="submission" date="2020-03" db="EMBL/GenBank/DDBJ databases">
        <title>A high-quality chromosome-level genome assembly of a woody plant with both climbing and erect habits, Rhamnella rubrinervis.</title>
        <authorList>
            <person name="Lu Z."/>
            <person name="Yang Y."/>
            <person name="Zhu X."/>
            <person name="Sun Y."/>
        </authorList>
    </citation>
    <scope>NUCLEOTIDE SEQUENCE</scope>
    <source>
        <strain evidence="7">BYM</strain>
        <tissue evidence="7">Leaf</tissue>
    </source>
</reference>
<dbReference type="GO" id="GO:0043531">
    <property type="term" value="F:ADP binding"/>
    <property type="evidence" value="ECO:0007669"/>
    <property type="project" value="InterPro"/>
</dbReference>
<evidence type="ECO:0008006" key="9">
    <source>
        <dbReference type="Google" id="ProtNLM"/>
    </source>
</evidence>
<dbReference type="PRINTS" id="PR00364">
    <property type="entry name" value="DISEASERSIST"/>
</dbReference>
<keyword evidence="8" id="KW-1185">Reference proteome</keyword>
<dbReference type="Gene3D" id="3.40.50.300">
    <property type="entry name" value="P-loop containing nucleotide triphosphate hydrolases"/>
    <property type="match status" value="1"/>
</dbReference>
<dbReference type="GO" id="GO:0006952">
    <property type="term" value="P:defense response"/>
    <property type="evidence" value="ECO:0007669"/>
    <property type="project" value="UniProtKB-KW"/>
</dbReference>
<comment type="caution">
    <text evidence="7">The sequence shown here is derived from an EMBL/GenBank/DDBJ whole genome shotgun (WGS) entry which is preliminary data.</text>
</comment>
<keyword evidence="4" id="KW-0067">ATP-binding</keyword>
<evidence type="ECO:0000259" key="5">
    <source>
        <dbReference type="Pfam" id="PF00931"/>
    </source>
</evidence>
<dbReference type="AlphaFoldDB" id="A0A8K0HP53"/>
<dbReference type="Gene3D" id="1.10.8.430">
    <property type="entry name" value="Helical domain of apoptotic protease-activating factors"/>
    <property type="match status" value="1"/>
</dbReference>
<dbReference type="InterPro" id="IPR036388">
    <property type="entry name" value="WH-like_DNA-bd_sf"/>
</dbReference>
<dbReference type="GO" id="GO:0005524">
    <property type="term" value="F:ATP binding"/>
    <property type="evidence" value="ECO:0007669"/>
    <property type="project" value="UniProtKB-KW"/>
</dbReference>
<dbReference type="PANTHER" id="PTHR36766">
    <property type="entry name" value="PLANT BROAD-SPECTRUM MILDEW RESISTANCE PROTEIN RPW8"/>
    <property type="match status" value="1"/>
</dbReference>
<dbReference type="EMBL" id="VOIH02000001">
    <property type="protein sequence ID" value="KAF3455583.1"/>
    <property type="molecule type" value="Genomic_DNA"/>
</dbReference>
<dbReference type="InterPro" id="IPR027417">
    <property type="entry name" value="P-loop_NTPase"/>
</dbReference>
<organism evidence="7 8">
    <name type="scientific">Rhamnella rubrinervis</name>
    <dbReference type="NCBI Taxonomy" id="2594499"/>
    <lineage>
        <taxon>Eukaryota</taxon>
        <taxon>Viridiplantae</taxon>
        <taxon>Streptophyta</taxon>
        <taxon>Embryophyta</taxon>
        <taxon>Tracheophyta</taxon>
        <taxon>Spermatophyta</taxon>
        <taxon>Magnoliopsida</taxon>
        <taxon>eudicotyledons</taxon>
        <taxon>Gunneridae</taxon>
        <taxon>Pentapetalae</taxon>
        <taxon>rosids</taxon>
        <taxon>fabids</taxon>
        <taxon>Rosales</taxon>
        <taxon>Rhamnaceae</taxon>
        <taxon>rhamnoid group</taxon>
        <taxon>Rhamneae</taxon>
        <taxon>Rhamnella</taxon>
    </lineage>
</organism>
<evidence type="ECO:0000313" key="8">
    <source>
        <dbReference type="Proteomes" id="UP000796880"/>
    </source>
</evidence>
<name>A0A8K0HP53_9ROSA</name>
<evidence type="ECO:0000313" key="7">
    <source>
        <dbReference type="EMBL" id="KAF3455583.1"/>
    </source>
</evidence>
<accession>A0A8K0HP53</accession>
<dbReference type="InterPro" id="IPR002182">
    <property type="entry name" value="NB-ARC"/>
</dbReference>
<dbReference type="OrthoDB" id="1166042at2759"/>
<feature type="domain" description="NB-ARC" evidence="5">
    <location>
        <begin position="94"/>
        <end position="259"/>
    </location>
</feature>
<feature type="domain" description="Disease resistance N-terminal" evidence="6">
    <location>
        <begin position="8"/>
        <end position="68"/>
    </location>
</feature>
<keyword evidence="1" id="KW-0677">Repeat</keyword>
<sequence length="359" mass="41222">MKISKTWRTIAKIQALVDDLETNQLPNNASRLWLQDLKNILNDAEYFLDEIALELERRNYGDDATLISSKQHSTSLIDESCIVGRDWDKNQIVTMLCSEFTEEKAPSVISIVGMGGIGKTTLAQLAYNDMEIMNNFETRIWVSVSVQFDMLRITKTIFESVTKKVADFSDLNRIQIELQDVLKSKRFLLVLDNVWNECPSDWDILQQPFKAAASGSKILVTTRSVRVSTVFGSRFTYHMQPLSEEDCWELTKNIVLKSNSLQLHQDLEMIDSKIAKKCEGLPLAAKMIGNVLCFKSGEMQLDDLLQVELWDMARNINEIYPSLKLSYDHLPACMKRCFVYCSIFPYNFEFNKDDLINYG</sequence>
<dbReference type="Pfam" id="PF18052">
    <property type="entry name" value="Rx_N"/>
    <property type="match status" value="1"/>
</dbReference>
<proteinExistence type="predicted"/>
<protein>
    <recommendedName>
        <fullName evidence="9">NB-ARC domain-containing protein</fullName>
    </recommendedName>
</protein>
<dbReference type="InterPro" id="IPR041118">
    <property type="entry name" value="Rx_N"/>
</dbReference>
<dbReference type="Proteomes" id="UP000796880">
    <property type="component" value="Unassembled WGS sequence"/>
</dbReference>
<evidence type="ECO:0000259" key="6">
    <source>
        <dbReference type="Pfam" id="PF18052"/>
    </source>
</evidence>
<dbReference type="FunFam" id="3.40.50.300:FF:001091">
    <property type="entry name" value="Probable disease resistance protein At1g61300"/>
    <property type="match status" value="1"/>
</dbReference>